<protein>
    <recommendedName>
        <fullName evidence="3">Peptidase MA-like domain-containing protein</fullName>
    </recommendedName>
</protein>
<name>A0A7V3RE45_9BACT</name>
<feature type="transmembrane region" description="Helical" evidence="1">
    <location>
        <begin position="226"/>
        <end position="251"/>
    </location>
</feature>
<dbReference type="AlphaFoldDB" id="A0A7V3RE45"/>
<sequence length="295" mass="33922">MIFELLSSTAAFAIPINVSIQSGVNQKIVPEINAWNQKFWDTLGKMWGVYPVKPIDMIVTDANFGPEMGFTSPQPNSFEVMVNLRYPLPETKGIVAHELMHVFQFTWMNKYNKTMPLWVMEGLATWFGGKEGIYPSSIGYDPFLFQSVDPLKYENYPLNDDRLGEYYAEVYALFNAIDKKVNLQKSLPTVIQSVKDGSTWNEAFSAILNENFDTFYSNWRKTTFDYSLMGLIGIWGLWMLLPAFLFLIFLINVFRIRKVSFEGEENIEALEALYGKEYWKDGEEDEKVNGNSGSK</sequence>
<dbReference type="EMBL" id="DTPE01000108">
    <property type="protein sequence ID" value="HGE74998.1"/>
    <property type="molecule type" value="Genomic_DNA"/>
</dbReference>
<evidence type="ECO:0000313" key="2">
    <source>
        <dbReference type="EMBL" id="HGE74998.1"/>
    </source>
</evidence>
<proteinExistence type="predicted"/>
<keyword evidence="1" id="KW-1133">Transmembrane helix</keyword>
<reference evidence="2" key="1">
    <citation type="journal article" date="2020" name="mSystems">
        <title>Genome- and Community-Level Interaction Insights into Carbon Utilization and Element Cycling Functions of Hydrothermarchaeota in Hydrothermal Sediment.</title>
        <authorList>
            <person name="Zhou Z."/>
            <person name="Liu Y."/>
            <person name="Xu W."/>
            <person name="Pan J."/>
            <person name="Luo Z.H."/>
            <person name="Li M."/>
        </authorList>
    </citation>
    <scope>NUCLEOTIDE SEQUENCE [LARGE SCALE GENOMIC DNA]</scope>
    <source>
        <strain evidence="2">SpSt-966</strain>
    </source>
</reference>
<comment type="caution">
    <text evidence="2">The sequence shown here is derived from an EMBL/GenBank/DDBJ whole genome shotgun (WGS) entry which is preliminary data.</text>
</comment>
<evidence type="ECO:0008006" key="3">
    <source>
        <dbReference type="Google" id="ProtNLM"/>
    </source>
</evidence>
<keyword evidence="1" id="KW-0812">Transmembrane</keyword>
<evidence type="ECO:0000256" key="1">
    <source>
        <dbReference type="SAM" id="Phobius"/>
    </source>
</evidence>
<gene>
    <name evidence="2" type="ORF">ENX73_02605</name>
</gene>
<keyword evidence="1" id="KW-0472">Membrane</keyword>
<accession>A0A7V3RE45</accession>
<organism evidence="2">
    <name type="scientific">Mesoaciditoga lauensis</name>
    <dbReference type="NCBI Taxonomy" id="1495039"/>
    <lineage>
        <taxon>Bacteria</taxon>
        <taxon>Thermotogati</taxon>
        <taxon>Thermotogota</taxon>
        <taxon>Thermotogae</taxon>
        <taxon>Mesoaciditogales</taxon>
        <taxon>Mesoaciditogaceae</taxon>
        <taxon>Mesoaciditoga</taxon>
    </lineage>
</organism>